<evidence type="ECO:0000313" key="2">
    <source>
        <dbReference type="Proteomes" id="UP000680706"/>
    </source>
</evidence>
<dbReference type="Proteomes" id="UP000680706">
    <property type="component" value="Plasmid pAb134-01"/>
</dbReference>
<reference evidence="1 2" key="1">
    <citation type="journal article" date="2021" name="Angew. Chem. Int. Ed. Engl.">
        <title>A novel family of nonribosomal peptides modulate collective behavior in Pseudovibrio bacteria isolated from marine sponges.</title>
        <authorList>
            <person name="Ioca L.P."/>
            <person name="Dai Y."/>
            <person name="Kunakom S."/>
            <person name="Diaz-Espinosa J."/>
            <person name="Krunic A."/>
            <person name="Crnkovic C.M."/>
            <person name="Orjala J."/>
            <person name="Sanchez L.M."/>
            <person name="Ferreira A.G."/>
            <person name="Berlinck R.G.S."/>
            <person name="Eustaquio A.S."/>
        </authorList>
    </citation>
    <scope>NUCLEOTIDE SEQUENCE [LARGE SCALE GENOMIC DNA]</scope>
    <source>
        <strain evidence="1 2">Ab134</strain>
        <plasmid evidence="1 2">pAb134-01</plasmid>
    </source>
</reference>
<dbReference type="RefSeq" id="WP_143508354.1">
    <property type="nucleotide sequence ID" value="NZ_CP074127.1"/>
</dbReference>
<keyword evidence="1" id="KW-0614">Plasmid</keyword>
<name>A0ABX8ASX9_9HYPH</name>
<organism evidence="1 2">
    <name type="scientific">Pseudovibrio brasiliensis</name>
    <dbReference type="NCBI Taxonomy" id="1898042"/>
    <lineage>
        <taxon>Bacteria</taxon>
        <taxon>Pseudomonadati</taxon>
        <taxon>Pseudomonadota</taxon>
        <taxon>Alphaproteobacteria</taxon>
        <taxon>Hyphomicrobiales</taxon>
        <taxon>Stappiaceae</taxon>
        <taxon>Pseudovibrio</taxon>
    </lineage>
</organism>
<gene>
    <name evidence="1" type="ORF">KGB56_23225</name>
</gene>
<keyword evidence="2" id="KW-1185">Reference proteome</keyword>
<accession>A0ABX8ASX9</accession>
<sequence>MGKGRLKAFSLFVDDVAQATYNDVLIILGVGYIYLRQVGCQHAIHALGAVLVEPCNFNMFRIAFFADRLFTVNGKRSA</sequence>
<dbReference type="EMBL" id="CP074127">
    <property type="protein sequence ID" value="QUS58249.1"/>
    <property type="molecule type" value="Genomic_DNA"/>
</dbReference>
<geneLocation type="plasmid" evidence="1 2">
    <name>pAb134-01</name>
</geneLocation>
<protein>
    <submittedName>
        <fullName evidence="1">Uncharacterized protein</fullName>
    </submittedName>
</protein>
<evidence type="ECO:0000313" key="1">
    <source>
        <dbReference type="EMBL" id="QUS58249.1"/>
    </source>
</evidence>
<proteinExistence type="predicted"/>